<dbReference type="PANTHER" id="PTHR43649">
    <property type="entry name" value="ARABINOSE-BINDING PROTEIN-RELATED"/>
    <property type="match status" value="1"/>
</dbReference>
<reference evidence="3 4" key="1">
    <citation type="submission" date="2016-07" db="EMBL/GenBank/DDBJ databases">
        <title>Enhancement of antibiotic productionsby engineered nitrateutilization in actinobacteria.</title>
        <authorList>
            <person name="Meng S.C."/>
        </authorList>
    </citation>
    <scope>NUCLEOTIDE SEQUENCE [LARGE SCALE GENOMIC DNA]</scope>
    <source>
        <strain evidence="3 4">NRRL 2936</strain>
    </source>
</reference>
<dbReference type="SUPFAM" id="SSF53850">
    <property type="entry name" value="Periplasmic binding protein-like II"/>
    <property type="match status" value="1"/>
</dbReference>
<dbReference type="STRING" id="1915.SLINC_2298"/>
<dbReference type="KEGG" id="sls:SLINC_2298"/>
<protein>
    <submittedName>
        <fullName evidence="3">Extracellular solute-binding protein family 1</fullName>
    </submittedName>
</protein>
<dbReference type="InterPro" id="IPR050490">
    <property type="entry name" value="Bact_solute-bd_prot1"/>
</dbReference>
<evidence type="ECO:0000313" key="3">
    <source>
        <dbReference type="EMBL" id="ANS64522.1"/>
    </source>
</evidence>
<keyword evidence="4" id="KW-1185">Reference proteome</keyword>
<dbReference type="InterPro" id="IPR006059">
    <property type="entry name" value="SBP"/>
</dbReference>
<dbReference type="AlphaFoldDB" id="A0A1B1M7Z5"/>
<dbReference type="Gene3D" id="3.40.190.10">
    <property type="entry name" value="Periplasmic binding protein-like II"/>
    <property type="match status" value="3"/>
</dbReference>
<organism evidence="3 4">
    <name type="scientific">Streptomyces lincolnensis</name>
    <dbReference type="NCBI Taxonomy" id="1915"/>
    <lineage>
        <taxon>Bacteria</taxon>
        <taxon>Bacillati</taxon>
        <taxon>Actinomycetota</taxon>
        <taxon>Actinomycetes</taxon>
        <taxon>Kitasatosporales</taxon>
        <taxon>Streptomycetaceae</taxon>
        <taxon>Streptomyces</taxon>
    </lineage>
</organism>
<proteinExistence type="inferred from homology"/>
<sequence>MVTSTLLRWALALGLLLAVAGCGGGPRQDRVTIMIPWSGDEFQAFYSVIRTFEQDTGIQVDVQATRALTQQLDAAVAAGAPPDLAMLPSVGAINEYAGKGLKPLAVSTTSYVEPFRGLTKVGRTTYAVPVKVDVKSLVWFDPEAPERPPTSPLSPRRAATWCLGLESGPTSGWPGADWIADILLADGDGTAYRRWLSGELKWNSPEVHAAWTRWRRLVDGSLADAPTRNFSRAAEGMTADPPTCSFAHGALSAMGFPDNARYDFVASSDTRRLEVSADFVGMFTDDNPSAEALITYLADREAQQSWVNQRGGYAFSAHSQVTRYDHPVQRRIAKLLRPRSGHTLCFGAADAMRPDVSAAFYRAVLTYATNPDAGDADLRALLTDLDAVQNVLGDADPDVSGKLCATLS</sequence>
<evidence type="ECO:0000256" key="2">
    <source>
        <dbReference type="ARBA" id="ARBA00022448"/>
    </source>
</evidence>
<dbReference type="PANTHER" id="PTHR43649:SF29">
    <property type="entry name" value="OSMOPROTECTIVE COMPOUNDS-BINDING PROTEIN GGTB"/>
    <property type="match status" value="1"/>
</dbReference>
<evidence type="ECO:0000313" key="4">
    <source>
        <dbReference type="Proteomes" id="UP000092598"/>
    </source>
</evidence>
<gene>
    <name evidence="3" type="ORF">SLINC_2298</name>
</gene>
<evidence type="ECO:0000256" key="1">
    <source>
        <dbReference type="ARBA" id="ARBA00008520"/>
    </source>
</evidence>
<accession>A0A1B1M7Z5</accession>
<dbReference type="EMBL" id="CP016438">
    <property type="protein sequence ID" value="ANS64522.1"/>
    <property type="molecule type" value="Genomic_DNA"/>
</dbReference>
<dbReference type="Proteomes" id="UP000092598">
    <property type="component" value="Chromosome"/>
</dbReference>
<dbReference type="Pfam" id="PF01547">
    <property type="entry name" value="SBP_bac_1"/>
    <property type="match status" value="1"/>
</dbReference>
<dbReference type="RefSeq" id="WP_067430691.1">
    <property type="nucleotide sequence ID" value="NZ_CP016438.1"/>
</dbReference>
<keyword evidence="2" id="KW-0813">Transport</keyword>
<dbReference type="OrthoDB" id="8663148at2"/>
<comment type="similarity">
    <text evidence="1">Belongs to the bacterial solute-binding protein 1 family.</text>
</comment>
<dbReference type="PATRIC" id="fig|1915.4.peg.2556"/>
<name>A0A1B1M7Z5_STRLN</name>